<proteinExistence type="predicted"/>
<feature type="region of interest" description="Disordered" evidence="1">
    <location>
        <begin position="66"/>
        <end position="87"/>
    </location>
</feature>
<keyword evidence="3" id="KW-1185">Reference proteome</keyword>
<dbReference type="Proteomes" id="UP001227230">
    <property type="component" value="Chromosome 13"/>
</dbReference>
<dbReference type="EMBL" id="CP126660">
    <property type="protein sequence ID" value="WKA02228.1"/>
    <property type="molecule type" value="Genomic_DNA"/>
</dbReference>
<feature type="compositionally biased region" description="Basic and acidic residues" evidence="1">
    <location>
        <begin position="1"/>
        <end position="14"/>
    </location>
</feature>
<evidence type="ECO:0008006" key="4">
    <source>
        <dbReference type="Google" id="ProtNLM"/>
    </source>
</evidence>
<feature type="region of interest" description="Disordered" evidence="1">
    <location>
        <begin position="1"/>
        <end position="27"/>
    </location>
</feature>
<sequence>MEEKPTCTHEKSCDDQGLPNQQSFDGEDIRPVIPQEQLERMPTNGNGYAGRRQTEKKNIETRRANSTLKRRHQTEMRMRVVHGEDFR</sequence>
<protein>
    <recommendedName>
        <fullName evidence="4">BZIP domain-containing protein</fullName>
    </recommendedName>
</protein>
<evidence type="ECO:0000313" key="3">
    <source>
        <dbReference type="Proteomes" id="UP001227230"/>
    </source>
</evidence>
<feature type="compositionally biased region" description="Basic and acidic residues" evidence="1">
    <location>
        <begin position="73"/>
        <end position="87"/>
    </location>
</feature>
<reference evidence="2 3" key="1">
    <citation type="journal article" date="2023" name="Hortic Res">
        <title>The complete reference genome for grapevine (Vitis vinifera L.) genetics and breeding.</title>
        <authorList>
            <person name="Shi X."/>
            <person name="Cao S."/>
            <person name="Wang X."/>
            <person name="Huang S."/>
            <person name="Wang Y."/>
            <person name="Liu Z."/>
            <person name="Liu W."/>
            <person name="Leng X."/>
            <person name="Peng Y."/>
            <person name="Wang N."/>
            <person name="Wang Y."/>
            <person name="Ma Z."/>
            <person name="Xu X."/>
            <person name="Zhang F."/>
            <person name="Xue H."/>
            <person name="Zhong H."/>
            <person name="Wang Y."/>
            <person name="Zhang K."/>
            <person name="Velt A."/>
            <person name="Avia K."/>
            <person name="Holtgrawe D."/>
            <person name="Grimplet J."/>
            <person name="Matus J.T."/>
            <person name="Ware D."/>
            <person name="Wu X."/>
            <person name="Wang H."/>
            <person name="Liu C."/>
            <person name="Fang Y."/>
            <person name="Rustenholz C."/>
            <person name="Cheng Z."/>
            <person name="Xiao H."/>
            <person name="Zhou Y."/>
        </authorList>
    </citation>
    <scope>NUCLEOTIDE SEQUENCE [LARGE SCALE GENOMIC DNA]</scope>
    <source>
        <strain evidence="3">cv. Pinot noir / PN40024</strain>
        <tissue evidence="2">Leaf</tissue>
    </source>
</reference>
<gene>
    <name evidence="2" type="ORF">VitviT2T_020442</name>
</gene>
<evidence type="ECO:0000313" key="2">
    <source>
        <dbReference type="EMBL" id="WKA02228.1"/>
    </source>
</evidence>
<organism evidence="2 3">
    <name type="scientific">Vitis vinifera</name>
    <name type="common">Grape</name>
    <dbReference type="NCBI Taxonomy" id="29760"/>
    <lineage>
        <taxon>Eukaryota</taxon>
        <taxon>Viridiplantae</taxon>
        <taxon>Streptophyta</taxon>
        <taxon>Embryophyta</taxon>
        <taxon>Tracheophyta</taxon>
        <taxon>Spermatophyta</taxon>
        <taxon>Magnoliopsida</taxon>
        <taxon>eudicotyledons</taxon>
        <taxon>Gunneridae</taxon>
        <taxon>Pentapetalae</taxon>
        <taxon>rosids</taxon>
        <taxon>Vitales</taxon>
        <taxon>Vitaceae</taxon>
        <taxon>Viteae</taxon>
        <taxon>Vitis</taxon>
    </lineage>
</organism>
<feature type="region of interest" description="Disordered" evidence="1">
    <location>
        <begin position="38"/>
        <end position="57"/>
    </location>
</feature>
<evidence type="ECO:0000256" key="1">
    <source>
        <dbReference type="SAM" id="MobiDB-lite"/>
    </source>
</evidence>
<accession>A0ABY9D3U0</accession>
<name>A0ABY9D3U0_VITVI</name>